<feature type="region of interest" description="Disordered" evidence="1">
    <location>
        <begin position="388"/>
        <end position="424"/>
    </location>
</feature>
<dbReference type="Proteomes" id="UP000250140">
    <property type="component" value="Unassembled WGS sequence"/>
</dbReference>
<evidence type="ECO:0000313" key="3">
    <source>
        <dbReference type="Proteomes" id="UP000250140"/>
    </source>
</evidence>
<dbReference type="EMBL" id="KV749090">
    <property type="protein sequence ID" value="OCL11249.1"/>
    <property type="molecule type" value="Genomic_DNA"/>
</dbReference>
<sequence length="424" mass="48659">MLHSECLMPDPEHQLNSPQMEPTADVDQIGAERIFQGDKDSLDKASHMQLQWNEAICRNMNLPEGYQKIAVLIIKWCKELDELNCAAEVDELETLFKHRFKYETCIEELSLKQKPQLQLYHAISTFSMKYNSRNNLMIVYYTGHSKFHEDRKELEFYASNEKKYREARACWNTAERSLINDVDCDVLAILDTCFASNLQKNVALPERRYELLAASHVNKPTSGPGPRSFTRALIKSLTQLLEEHKERGFTTWNLVALITSQPERQNNPPYLNDRLRCYDQRIRLAPLDTNPVKRRRRSAGTQSNCYLTLGFPLDLPDEQLSNDQIEVLTVDLPKAFKRANIALQDINWLGLRTPSPPMGLTGVVLLYSNVSNNFSKWRRKAGQVGAARSVKRRLSESTQLSPDISRKRIMSNDTQSRGQAAQPS</sequence>
<protein>
    <submittedName>
        <fullName evidence="2">Uncharacterized protein</fullName>
    </submittedName>
</protein>
<keyword evidence="3" id="KW-1185">Reference proteome</keyword>
<gene>
    <name evidence="2" type="ORF">AOQ84DRAFT_229708</name>
</gene>
<feature type="region of interest" description="Disordered" evidence="1">
    <location>
        <begin position="1"/>
        <end position="21"/>
    </location>
</feature>
<dbReference type="OrthoDB" id="4760831at2759"/>
<feature type="compositionally biased region" description="Polar residues" evidence="1">
    <location>
        <begin position="411"/>
        <end position="424"/>
    </location>
</feature>
<proteinExistence type="predicted"/>
<accession>A0A8E2JVL4</accession>
<reference evidence="2 3" key="1">
    <citation type="journal article" date="2016" name="Nat. Commun.">
        <title>Ectomycorrhizal ecology is imprinted in the genome of the dominant symbiotic fungus Cenococcum geophilum.</title>
        <authorList>
            <consortium name="DOE Joint Genome Institute"/>
            <person name="Peter M."/>
            <person name="Kohler A."/>
            <person name="Ohm R.A."/>
            <person name="Kuo A."/>
            <person name="Krutzmann J."/>
            <person name="Morin E."/>
            <person name="Arend M."/>
            <person name="Barry K.W."/>
            <person name="Binder M."/>
            <person name="Choi C."/>
            <person name="Clum A."/>
            <person name="Copeland A."/>
            <person name="Grisel N."/>
            <person name="Haridas S."/>
            <person name="Kipfer T."/>
            <person name="LaButti K."/>
            <person name="Lindquist E."/>
            <person name="Lipzen A."/>
            <person name="Maire R."/>
            <person name="Meier B."/>
            <person name="Mihaltcheva S."/>
            <person name="Molinier V."/>
            <person name="Murat C."/>
            <person name="Poggeler S."/>
            <person name="Quandt C.A."/>
            <person name="Sperisen C."/>
            <person name="Tritt A."/>
            <person name="Tisserant E."/>
            <person name="Crous P.W."/>
            <person name="Henrissat B."/>
            <person name="Nehls U."/>
            <person name="Egli S."/>
            <person name="Spatafora J.W."/>
            <person name="Grigoriev I.V."/>
            <person name="Martin F.M."/>
        </authorList>
    </citation>
    <scope>NUCLEOTIDE SEQUENCE [LARGE SCALE GENOMIC DNA]</scope>
    <source>
        <strain evidence="2 3">CBS 207.34</strain>
    </source>
</reference>
<evidence type="ECO:0000313" key="2">
    <source>
        <dbReference type="EMBL" id="OCL11249.1"/>
    </source>
</evidence>
<evidence type="ECO:0000256" key="1">
    <source>
        <dbReference type="SAM" id="MobiDB-lite"/>
    </source>
</evidence>
<organism evidence="2 3">
    <name type="scientific">Glonium stellatum</name>
    <dbReference type="NCBI Taxonomy" id="574774"/>
    <lineage>
        <taxon>Eukaryota</taxon>
        <taxon>Fungi</taxon>
        <taxon>Dikarya</taxon>
        <taxon>Ascomycota</taxon>
        <taxon>Pezizomycotina</taxon>
        <taxon>Dothideomycetes</taxon>
        <taxon>Pleosporomycetidae</taxon>
        <taxon>Gloniales</taxon>
        <taxon>Gloniaceae</taxon>
        <taxon>Glonium</taxon>
    </lineage>
</organism>
<name>A0A8E2JVL4_9PEZI</name>
<dbReference type="AlphaFoldDB" id="A0A8E2JVL4"/>